<comment type="caution">
    <text evidence="1">The sequence shown here is derived from an EMBL/GenBank/DDBJ whole genome shotgun (WGS) entry which is preliminary data.</text>
</comment>
<dbReference type="GO" id="GO:0005789">
    <property type="term" value="C:endoplasmic reticulum membrane"/>
    <property type="evidence" value="ECO:0007669"/>
    <property type="project" value="TreeGrafter"/>
</dbReference>
<dbReference type="GO" id="GO:0000253">
    <property type="term" value="F:3-beta-hydroxysteroid 3-dehydrogenase (NADP+) activity"/>
    <property type="evidence" value="ECO:0007669"/>
    <property type="project" value="TreeGrafter"/>
</dbReference>
<reference evidence="1" key="1">
    <citation type="journal article" date="2023" name="Mol. Phylogenet. Evol.">
        <title>Genome-scale phylogeny and comparative genomics of the fungal order Sordariales.</title>
        <authorList>
            <person name="Hensen N."/>
            <person name="Bonometti L."/>
            <person name="Westerberg I."/>
            <person name="Brannstrom I.O."/>
            <person name="Guillou S."/>
            <person name="Cros-Aarteil S."/>
            <person name="Calhoun S."/>
            <person name="Haridas S."/>
            <person name="Kuo A."/>
            <person name="Mondo S."/>
            <person name="Pangilinan J."/>
            <person name="Riley R."/>
            <person name="LaButti K."/>
            <person name="Andreopoulos B."/>
            <person name="Lipzen A."/>
            <person name="Chen C."/>
            <person name="Yan M."/>
            <person name="Daum C."/>
            <person name="Ng V."/>
            <person name="Clum A."/>
            <person name="Steindorff A."/>
            <person name="Ohm R.A."/>
            <person name="Martin F."/>
            <person name="Silar P."/>
            <person name="Natvig D.O."/>
            <person name="Lalanne C."/>
            <person name="Gautier V."/>
            <person name="Ament-Velasquez S.L."/>
            <person name="Kruys A."/>
            <person name="Hutchinson M.I."/>
            <person name="Powell A.J."/>
            <person name="Barry K."/>
            <person name="Miller A.N."/>
            <person name="Grigoriev I.V."/>
            <person name="Debuchy R."/>
            <person name="Gladieux P."/>
            <person name="Hiltunen Thoren M."/>
            <person name="Johannesson H."/>
        </authorList>
    </citation>
    <scope>NUCLEOTIDE SEQUENCE</scope>
    <source>
        <strain evidence="1">CBS 532.94</strain>
    </source>
</reference>
<organism evidence="1 2">
    <name type="scientific">Achaetomium macrosporum</name>
    <dbReference type="NCBI Taxonomy" id="79813"/>
    <lineage>
        <taxon>Eukaryota</taxon>
        <taxon>Fungi</taxon>
        <taxon>Dikarya</taxon>
        <taxon>Ascomycota</taxon>
        <taxon>Pezizomycotina</taxon>
        <taxon>Sordariomycetes</taxon>
        <taxon>Sordariomycetidae</taxon>
        <taxon>Sordariales</taxon>
        <taxon>Chaetomiaceae</taxon>
        <taxon>Achaetomium</taxon>
    </lineage>
</organism>
<dbReference type="PANTHER" id="PTHR43647">
    <property type="entry name" value="DEHYDROGENASE"/>
    <property type="match status" value="1"/>
</dbReference>
<dbReference type="InterPro" id="IPR036291">
    <property type="entry name" value="NAD(P)-bd_dom_sf"/>
</dbReference>
<name>A0AAN7H9P0_9PEZI</name>
<dbReference type="SUPFAM" id="SSF51735">
    <property type="entry name" value="NAD(P)-binding Rossmann-fold domains"/>
    <property type="match status" value="1"/>
</dbReference>
<evidence type="ECO:0000313" key="1">
    <source>
        <dbReference type="EMBL" id="KAK4233075.1"/>
    </source>
</evidence>
<dbReference type="GO" id="GO:0005811">
    <property type="term" value="C:lipid droplet"/>
    <property type="evidence" value="ECO:0007669"/>
    <property type="project" value="TreeGrafter"/>
</dbReference>
<dbReference type="InterPro" id="IPR051593">
    <property type="entry name" value="Ergosterol_Biosynth_ERG27"/>
</dbReference>
<dbReference type="EMBL" id="MU860678">
    <property type="protein sequence ID" value="KAK4233075.1"/>
    <property type="molecule type" value="Genomic_DNA"/>
</dbReference>
<dbReference type="Proteomes" id="UP001303760">
    <property type="component" value="Unassembled WGS sequence"/>
</dbReference>
<dbReference type="Gene3D" id="3.40.50.720">
    <property type="entry name" value="NAD(P)-binding Rossmann-like Domain"/>
    <property type="match status" value="1"/>
</dbReference>
<keyword evidence="2" id="KW-1185">Reference proteome</keyword>
<dbReference type="PANTHER" id="PTHR43647:SF4">
    <property type="entry name" value="KETOREDUCTASE (KR) DOMAIN-CONTAINING PROTEIN"/>
    <property type="match status" value="1"/>
</dbReference>
<dbReference type="AlphaFoldDB" id="A0AAN7H9P0"/>
<protein>
    <submittedName>
        <fullName evidence="1">Short chain dehydrogenase/reductase SDR</fullName>
    </submittedName>
</protein>
<gene>
    <name evidence="1" type="ORF">C8A03DRAFT_39241</name>
</gene>
<evidence type="ECO:0000313" key="2">
    <source>
        <dbReference type="Proteomes" id="UP001303760"/>
    </source>
</evidence>
<sequence>MPRTVLITEANGSLGLGFVQSFLASHPDYTLVATVRHTSPEADPNTAKLFRLIAKYNTRRVFVERLDLGHLAAVRAFTDTIIDRVSRGELPSISAVVCNAFAWSLNGQRRTGDGYEATF</sequence>
<dbReference type="GO" id="GO:0005741">
    <property type="term" value="C:mitochondrial outer membrane"/>
    <property type="evidence" value="ECO:0007669"/>
    <property type="project" value="TreeGrafter"/>
</dbReference>
<proteinExistence type="predicted"/>
<accession>A0AAN7H9P0</accession>
<reference evidence="1" key="2">
    <citation type="submission" date="2023-05" db="EMBL/GenBank/DDBJ databases">
        <authorList>
            <consortium name="Lawrence Berkeley National Laboratory"/>
            <person name="Steindorff A."/>
            <person name="Hensen N."/>
            <person name="Bonometti L."/>
            <person name="Westerberg I."/>
            <person name="Brannstrom I.O."/>
            <person name="Guillou S."/>
            <person name="Cros-Aarteil S."/>
            <person name="Calhoun S."/>
            <person name="Haridas S."/>
            <person name="Kuo A."/>
            <person name="Mondo S."/>
            <person name="Pangilinan J."/>
            <person name="Riley R."/>
            <person name="Labutti K."/>
            <person name="Andreopoulos B."/>
            <person name="Lipzen A."/>
            <person name="Chen C."/>
            <person name="Yanf M."/>
            <person name="Daum C."/>
            <person name="Ng V."/>
            <person name="Clum A."/>
            <person name="Ohm R."/>
            <person name="Martin F."/>
            <person name="Silar P."/>
            <person name="Natvig D."/>
            <person name="Lalanne C."/>
            <person name="Gautier V."/>
            <person name="Ament-Velasquez S.L."/>
            <person name="Kruys A."/>
            <person name="Hutchinson M.I."/>
            <person name="Powell A.J."/>
            <person name="Barry K."/>
            <person name="Miller A.N."/>
            <person name="Grigoriev I.V."/>
            <person name="Debuchy R."/>
            <person name="Gladieux P."/>
            <person name="Thoren M.H."/>
            <person name="Johannesson H."/>
        </authorList>
    </citation>
    <scope>NUCLEOTIDE SEQUENCE</scope>
    <source>
        <strain evidence="1">CBS 532.94</strain>
    </source>
</reference>